<gene>
    <name evidence="3" type="ORF">OZ401_004302</name>
</gene>
<dbReference type="InterPro" id="IPR000510">
    <property type="entry name" value="Nase/OxRdtase_comp1"/>
</dbReference>
<dbReference type="Gene3D" id="1.20.89.10">
    <property type="entry name" value="Nitrogenase Molybdenum-iron Protein, subunit B, domain 4"/>
    <property type="match status" value="1"/>
</dbReference>
<dbReference type="SUPFAM" id="SSF53807">
    <property type="entry name" value="Helical backbone' metal receptor"/>
    <property type="match status" value="1"/>
</dbReference>
<dbReference type="EMBL" id="CP128400">
    <property type="protein sequence ID" value="WJW68686.1"/>
    <property type="molecule type" value="Genomic_DNA"/>
</dbReference>
<evidence type="ECO:0000313" key="3">
    <source>
        <dbReference type="EMBL" id="WJW68686.1"/>
    </source>
</evidence>
<evidence type="ECO:0000313" key="4">
    <source>
        <dbReference type="Proteomes" id="UP001431572"/>
    </source>
</evidence>
<dbReference type="Pfam" id="PF00148">
    <property type="entry name" value="Oxidored_nitro"/>
    <property type="match status" value="1"/>
</dbReference>
<organism evidence="3 4">
    <name type="scientific">Candidatus Chlorohelix allophototropha</name>
    <dbReference type="NCBI Taxonomy" id="3003348"/>
    <lineage>
        <taxon>Bacteria</taxon>
        <taxon>Bacillati</taxon>
        <taxon>Chloroflexota</taxon>
        <taxon>Chloroflexia</taxon>
        <taxon>Candidatus Chloroheliales</taxon>
        <taxon>Candidatus Chloroheliaceae</taxon>
        <taxon>Candidatus Chlorohelix</taxon>
    </lineage>
</organism>
<dbReference type="PROSITE" id="PS00090">
    <property type="entry name" value="NITROGENASE_1_2"/>
    <property type="match status" value="1"/>
</dbReference>
<dbReference type="CDD" id="cd01965">
    <property type="entry name" value="Nitrogenase_MoFe_beta_like"/>
    <property type="match status" value="1"/>
</dbReference>
<feature type="domain" description="Nitrogenase/oxidoreductase component 1" evidence="2">
    <location>
        <begin position="19"/>
        <end position="434"/>
    </location>
</feature>
<dbReference type="Proteomes" id="UP001431572">
    <property type="component" value="Chromosome 2"/>
</dbReference>
<dbReference type="PANTHER" id="PTHR33712">
    <property type="entry name" value="LIGHT-INDEPENDENT PROTOCHLOROPHYLLIDE REDUCTASE SUBUNIT B"/>
    <property type="match status" value="1"/>
</dbReference>
<evidence type="ECO:0000256" key="1">
    <source>
        <dbReference type="ARBA" id="ARBA00023231"/>
    </source>
</evidence>
<dbReference type="Gene3D" id="3.40.50.1980">
    <property type="entry name" value="Nitrogenase molybdenum iron protein domain"/>
    <property type="match status" value="3"/>
</dbReference>
<dbReference type="PANTHER" id="PTHR33712:SF7">
    <property type="entry name" value="LIGHT-INDEPENDENT PROTOCHLOROPHYLLIDE REDUCTASE SUBUNIT B"/>
    <property type="match status" value="1"/>
</dbReference>
<sequence length="450" mass="49370">MSTVVKQERAVSINPLRACAPIGAMLATFGIHGALTINHGSQGCATYPRHQMARHFREPVEVATSSLTESTTIYGGRENLLAAIKNVYERFNPTMITVCSTCLSETIGDDIPAFIDEFKGLNPEIDIPILAVKSPSYVGTHITGFDNFLKELALALPRKTRPNKRVNIIPGWVNPGDIREIKEILSEMQIDGLVLTDYSDTLDGGLYSPRPHFPKGGISLDEIKDSANALGTIALQKHVGGEAARVYKRRYGVPAHVLPMPIGMANTDRFIKTLSEITGKPVSAELQSARARMLDAIVDTHMITTGAKVAIYGDPDLVEGLVRLVVEMGMEPKYVATATDSKTWPTDLMALSEEFNLDMEIMPKTDLYAIHKKMKAHPVDLLIGHSKGKYIADEEKVPLIRAGFPVEDRYGYHRRSVVGYKGGVYLVDKITNALLAKKGALVSNTLLEFK</sequence>
<proteinExistence type="predicted"/>
<protein>
    <submittedName>
        <fullName evidence="3">Nitrogenase</fullName>
    </submittedName>
</protein>
<reference evidence="3" key="1">
    <citation type="journal article" date="2024" name="Nature">
        <title>Anoxygenic phototroph of the Chloroflexota uses a type I reaction centre.</title>
        <authorList>
            <person name="Tsuji J.M."/>
            <person name="Shaw N.A."/>
            <person name="Nagashima S."/>
            <person name="Venkiteswaran J.J."/>
            <person name="Schiff S.L."/>
            <person name="Watanabe T."/>
            <person name="Fukui M."/>
            <person name="Hanada S."/>
            <person name="Tank M."/>
            <person name="Neufeld J.D."/>
        </authorList>
    </citation>
    <scope>NUCLEOTIDE SEQUENCE</scope>
    <source>
        <strain evidence="3">L227-S17</strain>
    </source>
</reference>
<evidence type="ECO:0000259" key="2">
    <source>
        <dbReference type="Pfam" id="PF00148"/>
    </source>
</evidence>
<keyword evidence="4" id="KW-1185">Reference proteome</keyword>
<dbReference type="InterPro" id="IPR050152">
    <property type="entry name" value="ChlB/BchB/BchZ"/>
</dbReference>
<dbReference type="RefSeq" id="WP_341470591.1">
    <property type="nucleotide sequence ID" value="NZ_CP128400.1"/>
</dbReference>
<keyword evidence="1" id="KW-0535">Nitrogen fixation</keyword>
<name>A0ABY9B6E8_9CHLR</name>
<dbReference type="InterPro" id="IPR000318">
    <property type="entry name" value="Nase_comp1_CS"/>
</dbReference>
<accession>A0ABY9B6E8</accession>